<dbReference type="AlphaFoldDB" id="A0AAE0IEJ3"/>
<accession>A0AAE0IEJ3</accession>
<dbReference type="Gene3D" id="1.25.40.10">
    <property type="entry name" value="Tetratricopeptide repeat domain"/>
    <property type="match status" value="3"/>
</dbReference>
<dbReference type="PANTHER" id="PTHR46082">
    <property type="entry name" value="ATP/GTP-BINDING PROTEIN-RELATED"/>
    <property type="match status" value="1"/>
</dbReference>
<feature type="repeat" description="TPR" evidence="1">
    <location>
        <begin position="1147"/>
        <end position="1180"/>
    </location>
</feature>
<reference evidence="4" key="2">
    <citation type="submission" date="2023-06" db="EMBL/GenBank/DDBJ databases">
        <authorList>
            <consortium name="Lawrence Berkeley National Laboratory"/>
            <person name="Haridas S."/>
            <person name="Hensen N."/>
            <person name="Bonometti L."/>
            <person name="Westerberg I."/>
            <person name="Brannstrom I.O."/>
            <person name="Guillou S."/>
            <person name="Cros-Aarteil S."/>
            <person name="Calhoun S."/>
            <person name="Kuo A."/>
            <person name="Mondo S."/>
            <person name="Pangilinan J."/>
            <person name="Riley R."/>
            <person name="Labutti K."/>
            <person name="Andreopoulos B."/>
            <person name="Lipzen A."/>
            <person name="Chen C."/>
            <person name="Yanf M."/>
            <person name="Daum C."/>
            <person name="Ng V."/>
            <person name="Clum A."/>
            <person name="Steindorff A."/>
            <person name="Ohm R."/>
            <person name="Martin F."/>
            <person name="Silar P."/>
            <person name="Natvig D."/>
            <person name="Lalanne C."/>
            <person name="Gautier V."/>
            <person name="Ament-Velasquez S.L."/>
            <person name="Kruys A."/>
            <person name="Hutchinson M.I."/>
            <person name="Powell A.J."/>
            <person name="Barry K."/>
            <person name="Miller A.N."/>
            <person name="Grigoriev I.V."/>
            <person name="Debuchy R."/>
            <person name="Gladieux P."/>
            <person name="Thoren M.H."/>
            <person name="Johannesson H."/>
        </authorList>
    </citation>
    <scope>NUCLEOTIDE SEQUENCE</scope>
    <source>
        <strain evidence="4">SMH4131-1</strain>
    </source>
</reference>
<dbReference type="InterPro" id="IPR019734">
    <property type="entry name" value="TPR_rpt"/>
</dbReference>
<dbReference type="Pfam" id="PF13191">
    <property type="entry name" value="AAA_16"/>
    <property type="match status" value="1"/>
</dbReference>
<dbReference type="InterPro" id="IPR041664">
    <property type="entry name" value="AAA_16"/>
</dbReference>
<evidence type="ECO:0000313" key="4">
    <source>
        <dbReference type="EMBL" id="KAK3323322.1"/>
    </source>
</evidence>
<keyword evidence="1" id="KW-0802">TPR repeat</keyword>
<dbReference type="InterPro" id="IPR011990">
    <property type="entry name" value="TPR-like_helical_dom_sf"/>
</dbReference>
<comment type="caution">
    <text evidence="4">The sequence shown here is derived from an EMBL/GenBank/DDBJ whole genome shotgun (WGS) entry which is preliminary data.</text>
</comment>
<evidence type="ECO:0000313" key="5">
    <source>
        <dbReference type="Proteomes" id="UP001286456"/>
    </source>
</evidence>
<dbReference type="SUPFAM" id="SSF48452">
    <property type="entry name" value="TPR-like"/>
    <property type="match status" value="2"/>
</dbReference>
<evidence type="ECO:0000256" key="2">
    <source>
        <dbReference type="SAM" id="MobiDB-lite"/>
    </source>
</evidence>
<dbReference type="Pfam" id="PF13424">
    <property type="entry name" value="TPR_12"/>
    <property type="match status" value="3"/>
</dbReference>
<dbReference type="EMBL" id="JAUEPO010000004">
    <property type="protein sequence ID" value="KAK3323322.1"/>
    <property type="molecule type" value="Genomic_DNA"/>
</dbReference>
<name>A0AAE0IEJ3_9PEZI</name>
<organism evidence="4 5">
    <name type="scientific">Cercophora scortea</name>
    <dbReference type="NCBI Taxonomy" id="314031"/>
    <lineage>
        <taxon>Eukaryota</taxon>
        <taxon>Fungi</taxon>
        <taxon>Dikarya</taxon>
        <taxon>Ascomycota</taxon>
        <taxon>Pezizomycotina</taxon>
        <taxon>Sordariomycetes</taxon>
        <taxon>Sordariomycetidae</taxon>
        <taxon>Sordariales</taxon>
        <taxon>Lasiosphaeriaceae</taxon>
        <taxon>Cercophora</taxon>
    </lineage>
</organism>
<dbReference type="GO" id="GO:0009116">
    <property type="term" value="P:nucleoside metabolic process"/>
    <property type="evidence" value="ECO:0007669"/>
    <property type="project" value="InterPro"/>
</dbReference>
<dbReference type="Gene3D" id="3.40.50.300">
    <property type="entry name" value="P-loop containing nucleotide triphosphate hydrolases"/>
    <property type="match status" value="1"/>
</dbReference>
<dbReference type="Proteomes" id="UP001286456">
    <property type="component" value="Unassembled WGS sequence"/>
</dbReference>
<feature type="region of interest" description="Disordered" evidence="2">
    <location>
        <begin position="485"/>
        <end position="511"/>
    </location>
</feature>
<dbReference type="InterPro" id="IPR053137">
    <property type="entry name" value="NLR-like"/>
</dbReference>
<sequence length="1265" mass="142114">MNSSANPPPKPEHYGIAWICTLDSELAAAGAMLDEHHRDLQEPQDNNAYVLGSIGNNNIVVARLPDSHPGTTSSAADGVTELLARFPKIRFSILVGIGSGVPGDKFSVHLGDVVIGNPTRNTGGVFQYSHDETIAKGAFETIGELIKPPPVLVAAVQNLKTDHLLEVTKIPNHFEQMVTKHPDMQGKYTYPGTAYDTLYEASYEHPASNDRCHTCDKFRVVPRRARYSPEKPKAHYGTIASGDEKLRRGSIRDQLARQTWRDVLCFETAAFGLMHAFPCLVLRGVCDYADSHSTNKLWNEYAAAAAAAYAKEIVLGIRPEQVRECRTAVEFMVDAETKFDIPFDRQPFPRIHQFIGRSHGLETLDQMFMPLKENKHPKLLVLHGAGGIGKTQMAIEFARRHREQFSAVFFIDGRTKELLRSGLAAMIDQLPFETPSLRRMVGPLEAYDDSIQRAIRIVARWLALPKNYKWLLIIDNVDAQNWVEQDEDEEEDMSFADASREADAEAESDTAIAGPEKYDIRPYLDLYTKGSIFITTRLSKMAQLGLNASTEALSLDDGLNMLKSLDPRTEHEQQDATELVDTLHKVPLTLVFASAIMKDAHLTSRQYLHHLNAQLSRHHHLLASNPRLRAYHPTLTATLELSLTTASEENPRAVELLWVFSLLYHGDLFPGLFANATAAHNHWLHSNPNSLFQNLIDVLEKYEFVQLNSAASTTVEEAAYSMHPLVQEWCRDRLEMETEGEDERGEYLFRAFDIMARAIPDPMRRTRQEHMFRRRLLPHADRLVGWYARSPEMHGKLDTTLRIFGNLFADAGRLELARRIYERVLPVCQVAFTGDRNVVPLVRLMCRLASVYKLQGRLMDAGAVLHRAILVFEESKLWGRDNLPYILTAIELAKIYMTLREYEMAQKILVSLTHCELDPPIAEEYAPIATAMMDLAALLMEKGQLAEAATLYGLTMQRLQKRLGGEHRYMYRCMGGLGAVYEAQGKLVEAAEEYQKALVGLQRLLGADHEKTVTLSLALYHLRNGLLKSPETRRILILDQRTMVATEAANAQDPLHNRLLTVVMSKLNLAISLAANSEFHEAGVLLKTIHRAAKRYFRTNRELLITVLSALGDWHVRQNQFSEARTRLEAALDIARDIYDADDLHTVDLLGRLGDVYTAEGDLDTAESAYERAVESMSEILGPDSLDAMLLVFRLGCLYRRKGRAVDAEAEVTRAVRCFEDVLGLAHPQTMRATEELRVIREEQGGSVDEQAALAAGAGEACRTM</sequence>
<dbReference type="Gene3D" id="3.40.50.1580">
    <property type="entry name" value="Nucleoside phosphorylase domain"/>
    <property type="match status" value="1"/>
</dbReference>
<dbReference type="SUPFAM" id="SSF52540">
    <property type="entry name" value="P-loop containing nucleoside triphosphate hydrolases"/>
    <property type="match status" value="1"/>
</dbReference>
<evidence type="ECO:0000256" key="1">
    <source>
        <dbReference type="PROSITE-ProRule" id="PRU00339"/>
    </source>
</evidence>
<dbReference type="GO" id="GO:0003824">
    <property type="term" value="F:catalytic activity"/>
    <property type="evidence" value="ECO:0007669"/>
    <property type="project" value="InterPro"/>
</dbReference>
<gene>
    <name evidence="4" type="ORF">B0T19DRAFT_442821</name>
</gene>
<dbReference type="PROSITE" id="PS50005">
    <property type="entry name" value="TPR"/>
    <property type="match status" value="1"/>
</dbReference>
<keyword evidence="5" id="KW-1185">Reference proteome</keyword>
<protein>
    <recommendedName>
        <fullName evidence="3">Orc1-like AAA ATPase domain-containing protein</fullName>
    </recommendedName>
</protein>
<feature type="domain" description="Orc1-like AAA ATPase" evidence="3">
    <location>
        <begin position="353"/>
        <end position="482"/>
    </location>
</feature>
<dbReference type="SMART" id="SM00028">
    <property type="entry name" value="TPR"/>
    <property type="match status" value="6"/>
</dbReference>
<proteinExistence type="predicted"/>
<dbReference type="InterPro" id="IPR027417">
    <property type="entry name" value="P-loop_NTPase"/>
</dbReference>
<reference evidence="4" key="1">
    <citation type="journal article" date="2023" name="Mol. Phylogenet. Evol.">
        <title>Genome-scale phylogeny and comparative genomics of the fungal order Sordariales.</title>
        <authorList>
            <person name="Hensen N."/>
            <person name="Bonometti L."/>
            <person name="Westerberg I."/>
            <person name="Brannstrom I.O."/>
            <person name="Guillou S."/>
            <person name="Cros-Aarteil S."/>
            <person name="Calhoun S."/>
            <person name="Haridas S."/>
            <person name="Kuo A."/>
            <person name="Mondo S."/>
            <person name="Pangilinan J."/>
            <person name="Riley R."/>
            <person name="LaButti K."/>
            <person name="Andreopoulos B."/>
            <person name="Lipzen A."/>
            <person name="Chen C."/>
            <person name="Yan M."/>
            <person name="Daum C."/>
            <person name="Ng V."/>
            <person name="Clum A."/>
            <person name="Steindorff A."/>
            <person name="Ohm R.A."/>
            <person name="Martin F."/>
            <person name="Silar P."/>
            <person name="Natvig D.O."/>
            <person name="Lalanne C."/>
            <person name="Gautier V."/>
            <person name="Ament-Velasquez S.L."/>
            <person name="Kruys A."/>
            <person name="Hutchinson M.I."/>
            <person name="Powell A.J."/>
            <person name="Barry K."/>
            <person name="Miller A.N."/>
            <person name="Grigoriev I.V."/>
            <person name="Debuchy R."/>
            <person name="Gladieux P."/>
            <person name="Hiltunen Thoren M."/>
            <person name="Johannesson H."/>
        </authorList>
    </citation>
    <scope>NUCLEOTIDE SEQUENCE</scope>
    <source>
        <strain evidence="4">SMH4131-1</strain>
    </source>
</reference>
<dbReference type="PANTHER" id="PTHR46082:SF6">
    <property type="entry name" value="AAA+ ATPASE DOMAIN-CONTAINING PROTEIN-RELATED"/>
    <property type="match status" value="1"/>
</dbReference>
<feature type="compositionally biased region" description="Acidic residues" evidence="2">
    <location>
        <begin position="485"/>
        <end position="494"/>
    </location>
</feature>
<dbReference type="InterPro" id="IPR035994">
    <property type="entry name" value="Nucleoside_phosphorylase_sf"/>
</dbReference>
<evidence type="ECO:0000259" key="3">
    <source>
        <dbReference type="Pfam" id="PF13191"/>
    </source>
</evidence>
<dbReference type="SUPFAM" id="SSF53167">
    <property type="entry name" value="Purine and uridine phosphorylases"/>
    <property type="match status" value="1"/>
</dbReference>